<feature type="compositionally biased region" description="Low complexity" evidence="1">
    <location>
        <begin position="80"/>
        <end position="89"/>
    </location>
</feature>
<accession>A0A9P7YPA1</accession>
<evidence type="ECO:0000313" key="3">
    <source>
        <dbReference type="Proteomes" id="UP000824998"/>
    </source>
</evidence>
<name>A0A9P7YPA1_9HELO</name>
<sequence length="152" mass="16705">MGGKKTPTKKTPSKGRPRDKQKEAEWQAGSRACEHFRRDPAHMALQYATRKAIEKPTRDAAISRHRYKAPRKGGRRGPAKARTTTTKATKATDKGGEKKSGEDGENDDDEEEEEEDEDGGLFLGDDEEKRDDEENGGGGIFGADFAGRLVSV</sequence>
<feature type="compositionally biased region" description="Basic and acidic residues" evidence="1">
    <location>
        <begin position="51"/>
        <end position="62"/>
    </location>
</feature>
<proteinExistence type="predicted"/>
<evidence type="ECO:0000256" key="1">
    <source>
        <dbReference type="SAM" id="MobiDB-lite"/>
    </source>
</evidence>
<feature type="compositionally biased region" description="Low complexity" evidence="1">
    <location>
        <begin position="142"/>
        <end position="152"/>
    </location>
</feature>
<comment type="caution">
    <text evidence="2">The sequence shown here is derived from an EMBL/GenBank/DDBJ whole genome shotgun (WGS) entry which is preliminary data.</text>
</comment>
<feature type="region of interest" description="Disordered" evidence="1">
    <location>
        <begin position="1"/>
        <end position="152"/>
    </location>
</feature>
<organism evidence="2 3">
    <name type="scientific">Amylocarpus encephaloides</name>
    <dbReference type="NCBI Taxonomy" id="45428"/>
    <lineage>
        <taxon>Eukaryota</taxon>
        <taxon>Fungi</taxon>
        <taxon>Dikarya</taxon>
        <taxon>Ascomycota</taxon>
        <taxon>Pezizomycotina</taxon>
        <taxon>Leotiomycetes</taxon>
        <taxon>Helotiales</taxon>
        <taxon>Helotiales incertae sedis</taxon>
        <taxon>Amylocarpus</taxon>
    </lineage>
</organism>
<feature type="compositionally biased region" description="Basic and acidic residues" evidence="1">
    <location>
        <begin position="90"/>
        <end position="102"/>
    </location>
</feature>
<feature type="compositionally biased region" description="Acidic residues" evidence="1">
    <location>
        <begin position="103"/>
        <end position="135"/>
    </location>
</feature>
<protein>
    <submittedName>
        <fullName evidence="2">Uncharacterized protein</fullName>
    </submittedName>
</protein>
<dbReference type="AlphaFoldDB" id="A0A9P7YPA1"/>
<feature type="compositionally biased region" description="Basic residues" evidence="1">
    <location>
        <begin position="63"/>
        <end position="79"/>
    </location>
</feature>
<feature type="compositionally biased region" description="Basic and acidic residues" evidence="1">
    <location>
        <begin position="16"/>
        <end position="25"/>
    </location>
</feature>
<dbReference type="EMBL" id="MU251385">
    <property type="protein sequence ID" value="KAG9237484.1"/>
    <property type="molecule type" value="Genomic_DNA"/>
</dbReference>
<feature type="compositionally biased region" description="Basic residues" evidence="1">
    <location>
        <begin position="1"/>
        <end position="15"/>
    </location>
</feature>
<keyword evidence="3" id="KW-1185">Reference proteome</keyword>
<feature type="compositionally biased region" description="Basic and acidic residues" evidence="1">
    <location>
        <begin position="32"/>
        <end position="41"/>
    </location>
</feature>
<reference evidence="2" key="1">
    <citation type="journal article" date="2021" name="IMA Fungus">
        <title>Genomic characterization of three marine fungi, including Emericellopsis atlantica sp. nov. with signatures of a generalist lifestyle and marine biomass degradation.</title>
        <authorList>
            <person name="Hagestad O.C."/>
            <person name="Hou L."/>
            <person name="Andersen J.H."/>
            <person name="Hansen E.H."/>
            <person name="Altermark B."/>
            <person name="Li C."/>
            <person name="Kuhnert E."/>
            <person name="Cox R.J."/>
            <person name="Crous P.W."/>
            <person name="Spatafora J.W."/>
            <person name="Lail K."/>
            <person name="Amirebrahimi M."/>
            <person name="Lipzen A."/>
            <person name="Pangilinan J."/>
            <person name="Andreopoulos W."/>
            <person name="Hayes R.D."/>
            <person name="Ng V."/>
            <person name="Grigoriev I.V."/>
            <person name="Jackson S.A."/>
            <person name="Sutton T.D.S."/>
            <person name="Dobson A.D.W."/>
            <person name="Rama T."/>
        </authorList>
    </citation>
    <scope>NUCLEOTIDE SEQUENCE</scope>
    <source>
        <strain evidence="2">TRa018bII</strain>
    </source>
</reference>
<evidence type="ECO:0000313" key="2">
    <source>
        <dbReference type="EMBL" id="KAG9237484.1"/>
    </source>
</evidence>
<dbReference type="Proteomes" id="UP000824998">
    <property type="component" value="Unassembled WGS sequence"/>
</dbReference>
<gene>
    <name evidence="2" type="ORF">BJ875DRAFT_453577</name>
</gene>